<dbReference type="HOGENOM" id="CLU_157212_0_0_11"/>
<name>Q5YX56_NOCFA</name>
<dbReference type="OrthoDB" id="4559556at2"/>
<dbReference type="eggNOG" id="ENOG5031ZXG">
    <property type="taxonomic scope" value="Bacteria"/>
</dbReference>
<dbReference type="KEGG" id="nfa:NFA_23880"/>
<accession>Q5YX56</accession>
<dbReference type="EMBL" id="AP006618">
    <property type="protein sequence ID" value="BAD57235.1"/>
    <property type="molecule type" value="Genomic_DNA"/>
</dbReference>
<organism evidence="1 2">
    <name type="scientific">Nocardia farcinica (strain IFM 10152)</name>
    <dbReference type="NCBI Taxonomy" id="247156"/>
    <lineage>
        <taxon>Bacteria</taxon>
        <taxon>Bacillati</taxon>
        <taxon>Actinomycetota</taxon>
        <taxon>Actinomycetes</taxon>
        <taxon>Mycobacteriales</taxon>
        <taxon>Nocardiaceae</taxon>
        <taxon>Nocardia</taxon>
    </lineage>
</organism>
<evidence type="ECO:0000313" key="1">
    <source>
        <dbReference type="EMBL" id="BAD57235.1"/>
    </source>
</evidence>
<protein>
    <submittedName>
        <fullName evidence="1">Uncharacterized protein</fullName>
    </submittedName>
</protein>
<proteinExistence type="predicted"/>
<dbReference type="AlphaFoldDB" id="Q5YX56"/>
<gene>
    <name evidence="1" type="ordered locus">NFA_23880</name>
</gene>
<reference evidence="1 2" key="1">
    <citation type="journal article" date="2004" name="Proc. Natl. Acad. Sci. U.S.A.">
        <title>The complete genomic sequence of Nocardia farcinica IFM 10152.</title>
        <authorList>
            <person name="Ishikawa J."/>
            <person name="Yamashita A."/>
            <person name="Mikami Y."/>
            <person name="Hoshino Y."/>
            <person name="Kurita H."/>
            <person name="Hotta K."/>
            <person name="Shiba T."/>
            <person name="Hattori M."/>
        </authorList>
    </citation>
    <scope>NUCLEOTIDE SEQUENCE [LARGE SCALE GENOMIC DNA]</scope>
    <source>
        <strain evidence="1 2">IFM 10152</strain>
    </source>
</reference>
<dbReference type="GeneID" id="61133139"/>
<evidence type="ECO:0000313" key="2">
    <source>
        <dbReference type="Proteomes" id="UP000006820"/>
    </source>
</evidence>
<dbReference type="STRING" id="247156.NFA_23880"/>
<dbReference type="RefSeq" id="WP_011208920.1">
    <property type="nucleotide sequence ID" value="NC_006361.1"/>
</dbReference>
<dbReference type="Proteomes" id="UP000006820">
    <property type="component" value="Chromosome"/>
</dbReference>
<keyword evidence="2" id="KW-1185">Reference proteome</keyword>
<sequence length="107" mass="10730">MDTLKLDPAAIAAYTAIADTVSEQLADAAAASAGAVDQARLEADLGLLGAGFAARFTAAVAEHTQALTTAGQLVAAYGRVLRDYDSAMRTGDAETAAALDKAGEESA</sequence>